<dbReference type="InterPro" id="IPR019277">
    <property type="entry name" value="DUF2304"/>
</dbReference>
<comment type="caution">
    <text evidence="2">The sequence shown here is derived from an EMBL/GenBank/DDBJ whole genome shotgun (WGS) entry which is preliminary data.</text>
</comment>
<evidence type="ECO:0000256" key="1">
    <source>
        <dbReference type="SAM" id="Phobius"/>
    </source>
</evidence>
<protein>
    <submittedName>
        <fullName evidence="2">DUF2304 domain-containing protein</fullName>
    </submittedName>
</protein>
<evidence type="ECO:0000313" key="2">
    <source>
        <dbReference type="EMBL" id="MBS5147581.1"/>
    </source>
</evidence>
<dbReference type="Pfam" id="PF10066">
    <property type="entry name" value="DUF2304"/>
    <property type="match status" value="1"/>
</dbReference>
<feature type="transmembrane region" description="Helical" evidence="1">
    <location>
        <begin position="69"/>
        <end position="89"/>
    </location>
</feature>
<sequence>MSGIQQIVAIAVGIGLLTWVVFLVSRGKMQLRYSLLWLLLAIAVALGAVFPQPLLFLSAACGFEVPSNFLFFVGFVLSIVIMLSLSTIVSSQAEALKNAIQRIAILEKELEEKNR</sequence>
<reference evidence="2" key="1">
    <citation type="submission" date="2021-02" db="EMBL/GenBank/DDBJ databases">
        <title>Infant gut strain persistence is associated with maternal origin, phylogeny, and functional potential including surface adhesion and iron acquisition.</title>
        <authorList>
            <person name="Lou Y.C."/>
        </authorList>
    </citation>
    <scope>NUCLEOTIDE SEQUENCE</scope>
    <source>
        <strain evidence="2">L3_128_245G1_dasL3_128_245G1_concoct_49</strain>
    </source>
</reference>
<name>A0A943GQI4_9ACTN</name>
<feature type="transmembrane region" description="Helical" evidence="1">
    <location>
        <begin position="6"/>
        <end position="24"/>
    </location>
</feature>
<organism evidence="2 3">
    <name type="scientific">Collinsella intestinalis</name>
    <dbReference type="NCBI Taxonomy" id="147207"/>
    <lineage>
        <taxon>Bacteria</taxon>
        <taxon>Bacillati</taxon>
        <taxon>Actinomycetota</taxon>
        <taxon>Coriobacteriia</taxon>
        <taxon>Coriobacteriales</taxon>
        <taxon>Coriobacteriaceae</taxon>
        <taxon>Collinsella</taxon>
    </lineage>
</organism>
<proteinExistence type="predicted"/>
<keyword evidence="1" id="KW-0472">Membrane</keyword>
<keyword evidence="1" id="KW-0812">Transmembrane</keyword>
<feature type="transmembrane region" description="Helical" evidence="1">
    <location>
        <begin position="36"/>
        <end position="57"/>
    </location>
</feature>
<dbReference type="EMBL" id="JAGZJA010000012">
    <property type="protein sequence ID" value="MBS5147581.1"/>
    <property type="molecule type" value="Genomic_DNA"/>
</dbReference>
<dbReference type="Proteomes" id="UP000738879">
    <property type="component" value="Unassembled WGS sequence"/>
</dbReference>
<evidence type="ECO:0000313" key="3">
    <source>
        <dbReference type="Proteomes" id="UP000738879"/>
    </source>
</evidence>
<dbReference type="AlphaFoldDB" id="A0A943GQI4"/>
<keyword evidence="1" id="KW-1133">Transmembrane helix</keyword>
<accession>A0A943GQI4</accession>
<gene>
    <name evidence="2" type="ORF">KHY67_07810</name>
</gene>